<reference evidence="3 4" key="2">
    <citation type="journal article" date="2016" name="Microb. Ecol.">
        <title>Genome Characteristics of a Novel Type I Methanotroph (Sn10-6) Isolated from a Flooded Indian Rice Field.</title>
        <authorList>
            <person name="Rahalkar M.C."/>
            <person name="Pandit P.S."/>
            <person name="Dhakephalkar P.K."/>
            <person name="Pore S."/>
            <person name="Arora P."/>
            <person name="Kapse N."/>
        </authorList>
    </citation>
    <scope>NUCLEOTIDE SEQUENCE [LARGE SCALE GENOMIC DNA]</scope>
    <source>
        <strain evidence="3 4">Sn10-6</strain>
    </source>
</reference>
<proteinExistence type="predicted"/>
<evidence type="ECO:0000313" key="3">
    <source>
        <dbReference type="EMBL" id="KJV06669.1"/>
    </source>
</evidence>
<feature type="transmembrane region" description="Helical" evidence="1">
    <location>
        <begin position="159"/>
        <end position="183"/>
    </location>
</feature>
<protein>
    <submittedName>
        <fullName evidence="3">Membrane protein</fullName>
    </submittedName>
</protein>
<dbReference type="OrthoDB" id="5574313at2"/>
<keyword evidence="1" id="KW-0812">Transmembrane</keyword>
<feature type="domain" description="DUF2231" evidence="2">
    <location>
        <begin position="54"/>
        <end position="190"/>
    </location>
</feature>
<reference evidence="4" key="1">
    <citation type="submission" date="2015-03" db="EMBL/GenBank/DDBJ databases">
        <title>Draft genome sequence of a novel methanotroph (Sn10-6) isolated from flooded ricefield rhizosphere in India.</title>
        <authorList>
            <person name="Pandit P.S."/>
            <person name="Pore S.D."/>
            <person name="Arora P."/>
            <person name="Kapse N.G."/>
            <person name="Dhakephalkar P.K."/>
            <person name="Rahalkar M.C."/>
        </authorList>
    </citation>
    <scope>NUCLEOTIDE SEQUENCE [LARGE SCALE GENOMIC DNA]</scope>
    <source>
        <strain evidence="4">Sn10-6</strain>
    </source>
</reference>
<dbReference type="Proteomes" id="UP000033684">
    <property type="component" value="Unassembled WGS sequence"/>
</dbReference>
<gene>
    <name evidence="3" type="ORF">VZ94_09700</name>
</gene>
<sequence length="204" mass="21493">MYQQLSFWVHGNADHQDGIIESISVLLAFFEGATANGPGGILPALLPGLTAMANFHPLVVHFPIALLFTFLAVEVLALILKKPAWREAATVILVAGALGAVIAVIAGFSAANSIEHGGNVHEIMENHEHIGVIVMALAVVLALWRLFIGKPLTGGANTLFLIISVVMCLLLSFGADLGGLMVYQYGVAVKAVTVTDTSHSHGEH</sequence>
<keyword evidence="1" id="KW-0472">Membrane</keyword>
<comment type="caution">
    <text evidence="3">The sequence shown here is derived from an EMBL/GenBank/DDBJ whole genome shotgun (WGS) entry which is preliminary data.</text>
</comment>
<evidence type="ECO:0000259" key="2">
    <source>
        <dbReference type="Pfam" id="PF09990"/>
    </source>
</evidence>
<dbReference type="EMBL" id="LAJX01000096">
    <property type="protein sequence ID" value="KJV06669.1"/>
    <property type="molecule type" value="Genomic_DNA"/>
</dbReference>
<keyword evidence="1" id="KW-1133">Transmembrane helix</keyword>
<accession>A0A0F3IMA4</accession>
<organism evidence="3 4">
    <name type="scientific">Methylocucumis oryzae</name>
    <dbReference type="NCBI Taxonomy" id="1632867"/>
    <lineage>
        <taxon>Bacteria</taxon>
        <taxon>Pseudomonadati</taxon>
        <taxon>Pseudomonadota</taxon>
        <taxon>Gammaproteobacteria</taxon>
        <taxon>Methylococcales</taxon>
        <taxon>Methylococcaceae</taxon>
        <taxon>Methylocucumis</taxon>
    </lineage>
</organism>
<feature type="transmembrane region" description="Helical" evidence="1">
    <location>
        <begin position="58"/>
        <end position="79"/>
    </location>
</feature>
<dbReference type="AlphaFoldDB" id="A0A0F3IMA4"/>
<dbReference type="PATRIC" id="fig|1632867.3.peg.5769"/>
<dbReference type="RefSeq" id="WP_045779075.1">
    <property type="nucleotide sequence ID" value="NZ_LAJX01000096.1"/>
</dbReference>
<keyword evidence="4" id="KW-1185">Reference proteome</keyword>
<evidence type="ECO:0000256" key="1">
    <source>
        <dbReference type="SAM" id="Phobius"/>
    </source>
</evidence>
<name>A0A0F3IMA4_9GAMM</name>
<evidence type="ECO:0000313" key="4">
    <source>
        <dbReference type="Proteomes" id="UP000033684"/>
    </source>
</evidence>
<dbReference type="InterPro" id="IPR019251">
    <property type="entry name" value="DUF2231_TM"/>
</dbReference>
<feature type="transmembrane region" description="Helical" evidence="1">
    <location>
        <begin position="91"/>
        <end position="110"/>
    </location>
</feature>
<dbReference type="Pfam" id="PF09990">
    <property type="entry name" value="DUF2231"/>
    <property type="match status" value="1"/>
</dbReference>
<feature type="transmembrane region" description="Helical" evidence="1">
    <location>
        <begin position="130"/>
        <end position="147"/>
    </location>
</feature>